<reference evidence="9" key="2">
    <citation type="submission" date="2014-02" db="EMBL/GenBank/DDBJ databases">
        <title>Complete DNA sequence of /Kuraishia capsulata/ illustrates novel genomic features among budding yeasts (/Saccharomycotina/).</title>
        <authorList>
            <person name="Morales L."/>
            <person name="Noel B."/>
            <person name="Porcel B."/>
            <person name="Marcet-Houben M."/>
            <person name="Hullo M-F."/>
            <person name="Sacerdot C."/>
            <person name="Tekaia F."/>
            <person name="Leh-Louis V."/>
            <person name="Despons L."/>
            <person name="Khanna V."/>
            <person name="Aury J-M."/>
            <person name="Barbe V."/>
            <person name="Couloux A."/>
            <person name="Labadie K."/>
            <person name="Pelletier E."/>
            <person name="Souciet J-L."/>
            <person name="Boekhout T."/>
            <person name="Gabaldon T."/>
            <person name="Wincker P."/>
            <person name="Dujon B."/>
        </authorList>
    </citation>
    <scope>NUCLEOTIDE SEQUENCE</scope>
    <source>
        <strain evidence="9">CBS 1993</strain>
    </source>
</reference>
<keyword evidence="10" id="KW-1185">Reference proteome</keyword>
<dbReference type="GO" id="GO:0006351">
    <property type="term" value="P:DNA-templated transcription"/>
    <property type="evidence" value="ECO:0007669"/>
    <property type="project" value="InterPro"/>
</dbReference>
<dbReference type="HOGENOM" id="CLU_005733_1_0_1"/>
<dbReference type="RefSeq" id="XP_022457417.1">
    <property type="nucleotide sequence ID" value="XM_022603546.1"/>
</dbReference>
<dbReference type="PROSITE" id="PS50157">
    <property type="entry name" value="ZINC_FINGER_C2H2_2"/>
    <property type="match status" value="2"/>
</dbReference>
<dbReference type="EMBL" id="HG793126">
    <property type="protein sequence ID" value="CDK25405.1"/>
    <property type="molecule type" value="Genomic_DNA"/>
</dbReference>
<dbReference type="SUPFAM" id="SSF57667">
    <property type="entry name" value="beta-beta-alpha zinc fingers"/>
    <property type="match status" value="1"/>
</dbReference>
<keyword evidence="5" id="KW-0862">Zinc</keyword>
<dbReference type="Proteomes" id="UP000019384">
    <property type="component" value="Unassembled WGS sequence"/>
</dbReference>
<accession>W6MU33</accession>
<dbReference type="AlphaFoldDB" id="W6MU33"/>
<keyword evidence="6" id="KW-0539">Nucleus</keyword>
<evidence type="ECO:0000256" key="3">
    <source>
        <dbReference type="ARBA" id="ARBA00022737"/>
    </source>
</evidence>
<dbReference type="InterPro" id="IPR051059">
    <property type="entry name" value="VerF-like"/>
</dbReference>
<dbReference type="Pfam" id="PF04082">
    <property type="entry name" value="Fungal_trans"/>
    <property type="match status" value="1"/>
</dbReference>
<dbReference type="PROSITE" id="PS00028">
    <property type="entry name" value="ZINC_FINGER_C2H2_1"/>
    <property type="match status" value="2"/>
</dbReference>
<protein>
    <recommendedName>
        <fullName evidence="8">C2H2-type domain-containing protein</fullName>
    </recommendedName>
</protein>
<comment type="subcellular location">
    <subcellularLocation>
        <location evidence="1">Nucleus</location>
    </subcellularLocation>
</comment>
<dbReference type="GO" id="GO:0000978">
    <property type="term" value="F:RNA polymerase II cis-regulatory region sequence-specific DNA binding"/>
    <property type="evidence" value="ECO:0007669"/>
    <property type="project" value="InterPro"/>
</dbReference>
<feature type="domain" description="C2H2-type" evidence="8">
    <location>
        <begin position="36"/>
        <end position="63"/>
    </location>
</feature>
<dbReference type="GeneID" id="34518805"/>
<dbReference type="Gene3D" id="3.30.160.60">
    <property type="entry name" value="Classic Zinc Finger"/>
    <property type="match status" value="1"/>
</dbReference>
<organism evidence="9 10">
    <name type="scientific">Kuraishia capsulata CBS 1993</name>
    <dbReference type="NCBI Taxonomy" id="1382522"/>
    <lineage>
        <taxon>Eukaryota</taxon>
        <taxon>Fungi</taxon>
        <taxon>Dikarya</taxon>
        <taxon>Ascomycota</taxon>
        <taxon>Saccharomycotina</taxon>
        <taxon>Pichiomycetes</taxon>
        <taxon>Pichiales</taxon>
        <taxon>Pichiaceae</taxon>
        <taxon>Kuraishia</taxon>
    </lineage>
</organism>
<dbReference type="GO" id="GO:0000981">
    <property type="term" value="F:DNA-binding transcription factor activity, RNA polymerase II-specific"/>
    <property type="evidence" value="ECO:0007669"/>
    <property type="project" value="InterPro"/>
</dbReference>
<reference evidence="9" key="1">
    <citation type="submission" date="2013-12" db="EMBL/GenBank/DDBJ databases">
        <authorList>
            <person name="Genoscope - CEA"/>
        </authorList>
    </citation>
    <scope>NUCLEOTIDE SEQUENCE</scope>
    <source>
        <strain evidence="9">CBS 1993</strain>
    </source>
</reference>
<evidence type="ECO:0000313" key="10">
    <source>
        <dbReference type="Proteomes" id="UP000019384"/>
    </source>
</evidence>
<evidence type="ECO:0000256" key="1">
    <source>
        <dbReference type="ARBA" id="ARBA00004123"/>
    </source>
</evidence>
<evidence type="ECO:0000313" key="9">
    <source>
        <dbReference type="EMBL" id="CDK25405.1"/>
    </source>
</evidence>
<dbReference type="CDD" id="cd12148">
    <property type="entry name" value="fungal_TF_MHR"/>
    <property type="match status" value="1"/>
</dbReference>
<evidence type="ECO:0000256" key="6">
    <source>
        <dbReference type="ARBA" id="ARBA00023242"/>
    </source>
</evidence>
<evidence type="ECO:0000256" key="4">
    <source>
        <dbReference type="ARBA" id="ARBA00022771"/>
    </source>
</evidence>
<evidence type="ECO:0000256" key="5">
    <source>
        <dbReference type="ARBA" id="ARBA00022833"/>
    </source>
</evidence>
<dbReference type="InterPro" id="IPR007219">
    <property type="entry name" value="XnlR_reg_dom"/>
</dbReference>
<evidence type="ECO:0000256" key="2">
    <source>
        <dbReference type="ARBA" id="ARBA00022723"/>
    </source>
</evidence>
<keyword evidence="4 7" id="KW-0863">Zinc-finger</keyword>
<dbReference type="InterPro" id="IPR013087">
    <property type="entry name" value="Znf_C2H2_type"/>
</dbReference>
<gene>
    <name evidence="9" type="ORF">KUCA_T00001375001</name>
</gene>
<evidence type="ECO:0000256" key="7">
    <source>
        <dbReference type="PROSITE-ProRule" id="PRU00042"/>
    </source>
</evidence>
<sequence length="844" mass="96383">MPTEKHHACPNTECGATFKRRDHLTRHLLNHKADKLRCPRCDGEFSRPDLLKRHIRRHEQKDKEAGGIGLGDLIIRRKSWTPKLGYSAGRRRRNMSVNDSGLEDKSVRKPFEVPHLRKTNHVIPDIPNELNSASIADSHIDKVDTIDGGTNVASVQATDTLSGIPGISEETATEESPDYTISHNFTVNSKYDPDLQDRSTASEGSFAKHPFVGSNDFMADFGKPFATLRDYSWIFENLDDLSLPNHELSDKASSTSSSGQDFLFATKKLSPEVANKYNFESLDQLEQILPQITEEDRLRLLDFVASTTSRHSIEDGFDGNSEFFRLEFLQEFLELYFTKVNITYPIIHCSSFDPHQTHSLLLIVMITLGATYSTKAAHRAAVEIHDLIRGSLFSSPHFSATPELWVLQALLLIETFGRNKGGMRQHEVSNLFHGVLINILRKSDCLSTVGPVYSKKEQEGLDTEKSWREWIEIESKKRVAYFTFLWDVQHATIFGQTLGMSAFEIRIHLPADLNLWNAPSSTEWLKFRKSEGQQRFYLPTLKKYLNCSRDLPSINPLSRVLILHGLMSIAWDMQRKEHTSLGLEVDPYAWKTLMAKAYDCWKEDFEKFYSRVSRMVANSSSERFLVKFATTNSALYHSANILLWSNMFTLQIYAGAEHIFGRRVTQQTYDMAKKAVLQWSQQIGKTEKAVMHALQLLREGFVNLDSWEVDGTMHYNWCLYIATLTCWCYFEALSDSGIERKILGEANQNDPIDTDSLGYLVDDSIHYPETPHGRDAMGNFLLLVTHETPDRYRNLNLDSTCVLQEMVRHFRTARSGVIYEALVVLSNILARKVPNTEDVKQVNK</sequence>
<dbReference type="Pfam" id="PF00096">
    <property type="entry name" value="zf-C2H2"/>
    <property type="match status" value="2"/>
</dbReference>
<dbReference type="GO" id="GO:0008270">
    <property type="term" value="F:zinc ion binding"/>
    <property type="evidence" value="ECO:0007669"/>
    <property type="project" value="UniProtKB-KW"/>
</dbReference>
<keyword evidence="2" id="KW-0479">Metal-binding</keyword>
<dbReference type="InterPro" id="IPR036236">
    <property type="entry name" value="Znf_C2H2_sf"/>
</dbReference>
<dbReference type="PANTHER" id="PTHR40626:SF18">
    <property type="entry name" value="NICOTINATE CATABOLISM CLUSTER-SPECIFIC TRANSCRIPTION FACTOR"/>
    <property type="match status" value="1"/>
</dbReference>
<keyword evidence="3" id="KW-0677">Repeat</keyword>
<dbReference type="PANTHER" id="PTHR40626">
    <property type="entry name" value="MIP31509P"/>
    <property type="match status" value="1"/>
</dbReference>
<dbReference type="STRING" id="1382522.W6MU33"/>
<name>W6MU33_9ASCO</name>
<feature type="domain" description="C2H2-type" evidence="8">
    <location>
        <begin position="7"/>
        <end position="36"/>
    </location>
</feature>
<proteinExistence type="predicted"/>
<dbReference type="SMART" id="SM00355">
    <property type="entry name" value="ZnF_C2H2"/>
    <property type="match status" value="2"/>
</dbReference>
<dbReference type="OrthoDB" id="1405595at2759"/>
<evidence type="ECO:0000259" key="8">
    <source>
        <dbReference type="PROSITE" id="PS50157"/>
    </source>
</evidence>
<dbReference type="GO" id="GO:0005634">
    <property type="term" value="C:nucleus"/>
    <property type="evidence" value="ECO:0007669"/>
    <property type="project" value="UniProtKB-SubCell"/>
</dbReference>
<dbReference type="GO" id="GO:0000785">
    <property type="term" value="C:chromatin"/>
    <property type="evidence" value="ECO:0007669"/>
    <property type="project" value="TreeGrafter"/>
</dbReference>